<sequence>MKPLSKIFALTIALRYASSLNKEAKCHRPLMSKYVKYYLKSYLTKSEHTLLRHSCSAQTISDMDLKAGVYYRLAIFKICWQGYV</sequence>
<comment type="caution">
    <text evidence="2">The sequence shown here is derived from an EMBL/GenBank/DDBJ whole genome shotgun (WGS) entry which is preliminary data.</text>
</comment>
<dbReference type="AlphaFoldDB" id="A0AA36GPL8"/>
<organism evidence="2 3">
    <name type="scientific">Cylicocyclus nassatus</name>
    <name type="common">Nematode worm</name>
    <dbReference type="NCBI Taxonomy" id="53992"/>
    <lineage>
        <taxon>Eukaryota</taxon>
        <taxon>Metazoa</taxon>
        <taxon>Ecdysozoa</taxon>
        <taxon>Nematoda</taxon>
        <taxon>Chromadorea</taxon>
        <taxon>Rhabditida</taxon>
        <taxon>Rhabditina</taxon>
        <taxon>Rhabditomorpha</taxon>
        <taxon>Strongyloidea</taxon>
        <taxon>Strongylidae</taxon>
        <taxon>Cylicocyclus</taxon>
    </lineage>
</organism>
<proteinExistence type="predicted"/>
<dbReference type="Proteomes" id="UP001176961">
    <property type="component" value="Unassembled WGS sequence"/>
</dbReference>
<keyword evidence="1" id="KW-0732">Signal</keyword>
<name>A0AA36GPL8_CYLNA</name>
<keyword evidence="3" id="KW-1185">Reference proteome</keyword>
<evidence type="ECO:0000313" key="2">
    <source>
        <dbReference type="EMBL" id="CAJ0595997.1"/>
    </source>
</evidence>
<feature type="chain" id="PRO_5041403483" evidence="1">
    <location>
        <begin position="20"/>
        <end position="84"/>
    </location>
</feature>
<reference evidence="2" key="1">
    <citation type="submission" date="2023-07" db="EMBL/GenBank/DDBJ databases">
        <authorList>
            <consortium name="CYATHOMIX"/>
        </authorList>
    </citation>
    <scope>NUCLEOTIDE SEQUENCE</scope>
    <source>
        <strain evidence="2">N/A</strain>
    </source>
</reference>
<protein>
    <submittedName>
        <fullName evidence="2">Uncharacterized protein</fullName>
    </submittedName>
</protein>
<evidence type="ECO:0000256" key="1">
    <source>
        <dbReference type="SAM" id="SignalP"/>
    </source>
</evidence>
<dbReference type="EMBL" id="CATQJL010000112">
    <property type="protein sequence ID" value="CAJ0595997.1"/>
    <property type="molecule type" value="Genomic_DNA"/>
</dbReference>
<gene>
    <name evidence="2" type="ORF">CYNAS_LOCUS7980</name>
</gene>
<accession>A0AA36GPL8</accession>
<feature type="signal peptide" evidence="1">
    <location>
        <begin position="1"/>
        <end position="19"/>
    </location>
</feature>
<evidence type="ECO:0000313" key="3">
    <source>
        <dbReference type="Proteomes" id="UP001176961"/>
    </source>
</evidence>